<dbReference type="KEGG" id="acoa:RB602_02420"/>
<feature type="chain" id="PRO_5041685151" evidence="9">
    <location>
        <begin position="23"/>
        <end position="482"/>
    </location>
</feature>
<dbReference type="EMBL" id="CP136594">
    <property type="protein sequence ID" value="WOE76583.1"/>
    <property type="molecule type" value="Genomic_DNA"/>
</dbReference>
<keyword evidence="5" id="KW-0812">Transmembrane</keyword>
<dbReference type="InterPro" id="IPR010130">
    <property type="entry name" value="T1SS_OMP_TolC"/>
</dbReference>
<dbReference type="NCBIfam" id="TIGR01844">
    <property type="entry name" value="type_I_sec_TolC"/>
    <property type="match status" value="1"/>
</dbReference>
<organism evidence="10 11">
    <name type="scientific">Alterisphingorhabdus coralli</name>
    <dbReference type="NCBI Taxonomy" id="3071408"/>
    <lineage>
        <taxon>Bacteria</taxon>
        <taxon>Pseudomonadati</taxon>
        <taxon>Pseudomonadota</taxon>
        <taxon>Alphaproteobacteria</taxon>
        <taxon>Sphingomonadales</taxon>
        <taxon>Sphingomonadaceae</taxon>
        <taxon>Alterisphingorhabdus (ex Yan et al. 2024)</taxon>
    </lineage>
</organism>
<comment type="similarity">
    <text evidence="2">Belongs to the outer membrane factor (OMF) (TC 1.B.17) family.</text>
</comment>
<accession>A0AA97FB75</accession>
<dbReference type="PANTHER" id="PTHR30026:SF22">
    <property type="entry name" value="OUTER MEMBRANE EFFLUX PROTEIN"/>
    <property type="match status" value="1"/>
</dbReference>
<dbReference type="SUPFAM" id="SSF56954">
    <property type="entry name" value="Outer membrane efflux proteins (OEP)"/>
    <property type="match status" value="1"/>
</dbReference>
<evidence type="ECO:0000256" key="6">
    <source>
        <dbReference type="ARBA" id="ARBA00023136"/>
    </source>
</evidence>
<evidence type="ECO:0000256" key="5">
    <source>
        <dbReference type="ARBA" id="ARBA00022692"/>
    </source>
</evidence>
<dbReference type="PANTHER" id="PTHR30026">
    <property type="entry name" value="OUTER MEMBRANE PROTEIN TOLC"/>
    <property type="match status" value="1"/>
</dbReference>
<evidence type="ECO:0000256" key="1">
    <source>
        <dbReference type="ARBA" id="ARBA00004442"/>
    </source>
</evidence>
<feature type="region of interest" description="Disordered" evidence="8">
    <location>
        <begin position="451"/>
        <end position="482"/>
    </location>
</feature>
<gene>
    <name evidence="10" type="ORF">RB602_02420</name>
</gene>
<evidence type="ECO:0000313" key="11">
    <source>
        <dbReference type="Proteomes" id="UP001302429"/>
    </source>
</evidence>
<name>A0AA97FB75_9SPHN</name>
<evidence type="ECO:0000313" key="10">
    <source>
        <dbReference type="EMBL" id="WOE76583.1"/>
    </source>
</evidence>
<protein>
    <submittedName>
        <fullName evidence="10">TolC family outer membrane protein</fullName>
    </submittedName>
</protein>
<evidence type="ECO:0000256" key="9">
    <source>
        <dbReference type="SAM" id="SignalP"/>
    </source>
</evidence>
<keyword evidence="11" id="KW-1185">Reference proteome</keyword>
<keyword evidence="7" id="KW-0998">Cell outer membrane</keyword>
<keyword evidence="4" id="KW-1134">Transmembrane beta strand</keyword>
<evidence type="ECO:0000256" key="8">
    <source>
        <dbReference type="SAM" id="MobiDB-lite"/>
    </source>
</evidence>
<reference evidence="10 11" key="1">
    <citation type="submission" date="2023-10" db="EMBL/GenBank/DDBJ databases">
        <title>Complete genome sequence of a Sphingomonadaceae bacterium.</title>
        <authorList>
            <person name="Yan C."/>
        </authorList>
    </citation>
    <scope>NUCLEOTIDE SEQUENCE [LARGE SCALE GENOMIC DNA]</scope>
    <source>
        <strain evidence="10 11">SCSIO 66989</strain>
    </source>
</reference>
<dbReference type="GO" id="GO:0009279">
    <property type="term" value="C:cell outer membrane"/>
    <property type="evidence" value="ECO:0007669"/>
    <property type="project" value="UniProtKB-SubCell"/>
</dbReference>
<dbReference type="GO" id="GO:1990281">
    <property type="term" value="C:efflux pump complex"/>
    <property type="evidence" value="ECO:0007669"/>
    <property type="project" value="TreeGrafter"/>
</dbReference>
<dbReference type="InterPro" id="IPR051906">
    <property type="entry name" value="TolC-like"/>
</dbReference>
<dbReference type="Proteomes" id="UP001302429">
    <property type="component" value="Chromosome"/>
</dbReference>
<dbReference type="GO" id="GO:0015288">
    <property type="term" value="F:porin activity"/>
    <property type="evidence" value="ECO:0007669"/>
    <property type="project" value="TreeGrafter"/>
</dbReference>
<sequence length="482" mass="51776">MRWSALAPILAVTMLAATPAQADTLREALVAAYMNNPTLTGARAEQRATDEGVPIALADGRPNSRATSIYQENFLVNANAFAAPARQLTARVEVNVPVYRGGQVRNAIKAAKERVDAGQATLRGTESSIFSQTVAAYMDVIRDEALVRLNRNNVDVLETNLQATSDRFEIGDLTRTDVAQSEARLETARSDLETAISNLIRSKEVYIQLVGRPPENLAPPPPLPGLPEDPNAAVGYALENNPDIEAAKEQIEAAEYDVKSARGTRKPQLDAFASGDYANFLGSLGGNIPGVNFIQQQSNAQVGLSLTVPIYQGGRPGAQIRQAQARTGVAIEQEIAVERDIIAQTRAAYASWQASLQVIESAQRAVDANALSLEGVRAENSVGNRTILDILNAEQELVNAQAQLVVARRNAYVAGFTLLAAMGRAEARDLGLDGGVLYDPEVNYDRVRGKLNDFATDPDPTAEATRTDETPAQTVTYGPIDK</sequence>
<dbReference type="Gene3D" id="1.20.1600.10">
    <property type="entry name" value="Outer membrane efflux proteins (OEP)"/>
    <property type="match status" value="1"/>
</dbReference>
<evidence type="ECO:0000256" key="7">
    <source>
        <dbReference type="ARBA" id="ARBA00023237"/>
    </source>
</evidence>
<evidence type="ECO:0000256" key="2">
    <source>
        <dbReference type="ARBA" id="ARBA00007613"/>
    </source>
</evidence>
<feature type="signal peptide" evidence="9">
    <location>
        <begin position="1"/>
        <end position="22"/>
    </location>
</feature>
<comment type="subcellular location">
    <subcellularLocation>
        <location evidence="1">Cell outer membrane</location>
    </subcellularLocation>
</comment>
<dbReference type="InterPro" id="IPR003423">
    <property type="entry name" value="OMP_efflux"/>
</dbReference>
<keyword evidence="3" id="KW-0813">Transport</keyword>
<dbReference type="Pfam" id="PF02321">
    <property type="entry name" value="OEP"/>
    <property type="match status" value="2"/>
</dbReference>
<dbReference type="GO" id="GO:0015562">
    <property type="term" value="F:efflux transmembrane transporter activity"/>
    <property type="evidence" value="ECO:0007669"/>
    <property type="project" value="InterPro"/>
</dbReference>
<dbReference type="AlphaFoldDB" id="A0AA97FB75"/>
<keyword evidence="9" id="KW-0732">Signal</keyword>
<evidence type="ECO:0000256" key="4">
    <source>
        <dbReference type="ARBA" id="ARBA00022452"/>
    </source>
</evidence>
<keyword evidence="6" id="KW-0472">Membrane</keyword>
<proteinExistence type="inferred from homology"/>
<evidence type="ECO:0000256" key="3">
    <source>
        <dbReference type="ARBA" id="ARBA00022448"/>
    </source>
</evidence>